<evidence type="ECO:0000313" key="2">
    <source>
        <dbReference type="Proteomes" id="UP000514713"/>
    </source>
</evidence>
<dbReference type="GO" id="GO:0003677">
    <property type="term" value="F:DNA binding"/>
    <property type="evidence" value="ECO:0007669"/>
    <property type="project" value="InterPro"/>
</dbReference>
<dbReference type="InterPro" id="IPR011335">
    <property type="entry name" value="Restrct_endonuc-II-like"/>
</dbReference>
<dbReference type="InterPro" id="IPR015277">
    <property type="entry name" value="Restrct_endonuc_II_AvaI/BsoBI"/>
</dbReference>
<dbReference type="EMBL" id="CP054698">
    <property type="protein sequence ID" value="QMS90306.1"/>
    <property type="molecule type" value="Genomic_DNA"/>
</dbReference>
<evidence type="ECO:0000313" key="1">
    <source>
        <dbReference type="EMBL" id="QMS90306.1"/>
    </source>
</evidence>
<dbReference type="Gene3D" id="1.10.238.90">
    <property type="entry name" value="Restriction endonuclease BsobI, helical domain"/>
    <property type="match status" value="1"/>
</dbReference>
<dbReference type="AlphaFoldDB" id="A0A7D7R693"/>
<dbReference type="CDD" id="cd22315">
    <property type="entry name" value="BsoBI-like"/>
    <property type="match status" value="1"/>
</dbReference>
<reference evidence="2" key="1">
    <citation type="submission" date="2020-06" db="EMBL/GenBank/DDBJ databases">
        <title>Nostoc edaphicum CCNP1411 genome.</title>
        <authorList>
            <person name="Fidor A."/>
            <person name="Grabski M."/>
            <person name="Gawor J."/>
            <person name="Gromadka R."/>
            <person name="Wegrzyn G."/>
            <person name="Mazur-Marzec H."/>
        </authorList>
    </citation>
    <scope>NUCLEOTIDE SEQUENCE [LARGE SCALE GENOMIC DNA]</scope>
    <source>
        <strain evidence="2">CCNP1411</strain>
    </source>
</reference>
<dbReference type="GO" id="GO:0009036">
    <property type="term" value="F:type II site-specific deoxyribonuclease activity"/>
    <property type="evidence" value="ECO:0007669"/>
    <property type="project" value="InterPro"/>
</dbReference>
<keyword evidence="1" id="KW-0378">Hydrolase</keyword>
<dbReference type="RefSeq" id="WP_181928131.1">
    <property type="nucleotide sequence ID" value="NZ_CP054698.1"/>
</dbReference>
<dbReference type="GO" id="GO:0009307">
    <property type="term" value="P:DNA restriction-modification system"/>
    <property type="evidence" value="ECO:0007669"/>
    <property type="project" value="InterPro"/>
</dbReference>
<dbReference type="Gene3D" id="3.40.91.10">
    <property type="match status" value="1"/>
</dbReference>
<sequence length="329" mass="35972">MCSYQNHLQSIDDLITTYEAIRAGFVALALEKNRRATPFVAEARALKEAASQAESPIELLKIKGIEMGLLTAAGLSDKSLAHLMPEDKVEAVNGLIKNFLEPAGANFPEELVFRFLLTRGDTLGGSMRNVGGVLAQRKLTRAILSTLTIAGTRYHWQHSKSKKWIAMTNNDSEIELSLRGISWESEIGNRTLIYNLTVPLVRSNVDLCLFNLAPAELVANKSSTIEPSVVAPYVIALGELKGGIDPAGADEHWKTAQAALNRIREAFSRVGHSPLTFFVGSAMSTTGYAYARRMAGEIWNQLENGTLSNAANLNRENQVASISRWLCSL</sequence>
<dbReference type="REBASE" id="442820">
    <property type="entry name" value="Ned1411ORF22965P"/>
</dbReference>
<keyword evidence="1" id="KW-0540">Nuclease</keyword>
<dbReference type="Pfam" id="PF09194">
    <property type="entry name" value="Endonuc-BsobI"/>
    <property type="match status" value="1"/>
</dbReference>
<dbReference type="SUPFAM" id="SSF52980">
    <property type="entry name" value="Restriction endonuclease-like"/>
    <property type="match status" value="1"/>
</dbReference>
<accession>A0A7D7R693</accession>
<protein>
    <submittedName>
        <fullName evidence="1">Restriction endonuclease</fullName>
    </submittedName>
</protein>
<dbReference type="KEGG" id="ned:HUN01_22960"/>
<gene>
    <name evidence="1" type="ORF">HUN01_22960</name>
</gene>
<dbReference type="Proteomes" id="UP000514713">
    <property type="component" value="Chromosome"/>
</dbReference>
<name>A0A7D7R693_9NOSO</name>
<dbReference type="InterPro" id="IPR043091">
    <property type="entry name" value="Restr_endonucII_AvaI/BsoBI_hel"/>
</dbReference>
<proteinExistence type="predicted"/>
<keyword evidence="1" id="KW-0255">Endonuclease</keyword>
<organism evidence="1 2">
    <name type="scientific">Nostoc edaphicum CCNP1411</name>
    <dbReference type="NCBI Taxonomy" id="1472755"/>
    <lineage>
        <taxon>Bacteria</taxon>
        <taxon>Bacillati</taxon>
        <taxon>Cyanobacteriota</taxon>
        <taxon>Cyanophyceae</taxon>
        <taxon>Nostocales</taxon>
        <taxon>Nostocaceae</taxon>
        <taxon>Nostoc</taxon>
    </lineage>
</organism>
<keyword evidence="2" id="KW-1185">Reference proteome</keyword>